<gene>
    <name evidence="8" type="ORF">BVC80_7897g4</name>
</gene>
<dbReference type="InterPro" id="IPR044814">
    <property type="entry name" value="Terpene_cyclase_plant_C1"/>
</dbReference>
<comment type="cofactor">
    <cofactor evidence="2">
        <name>Mg(2+)</name>
        <dbReference type="ChEBI" id="CHEBI:18420"/>
    </cofactor>
</comment>
<feature type="domain" description="Terpene synthase metal-binding" evidence="7">
    <location>
        <begin position="305"/>
        <end position="423"/>
    </location>
</feature>
<keyword evidence="4" id="KW-0460">Magnesium</keyword>
<sequence>MAPHLLNFQPTTPSLSLGSLKWPNTLLHIPLVAPTNALRKFHFRCIASSRTNVDSTIARRSANYQPSIWHHDFVQSLNSKYTGEIYIKRGEKLKENVRRMLEKTSGSSSSLNLIDTIQRLGLNYHFDTEIKGALDTIMSIKDKNVCEVKDLYTRALRFRLLRQHGYEVSQDIFKSFTEEMKSGDLKPSMVKDVKGLLSLYEASFYAFEGEEILDEVQEFTSRHLIKALQGNNSIISPNLSKQVSHALELPLHWRVPRIEARWFINTYQMMQDMDPLLLQFAKLDFNIVQAAHQEDLKYVSRWWTELNFIEELSFARDRLVESFFTSVGINFEPEFGNCRREITKLNSLVNTIDDIYDVYGSLDELKLFTAAVERWDIKMLEELPHYMKICFLALYNTTNEMAYHILRRHGRDTLPYLKKVVLRYTFILISLGNEISKEASECLKNNNPDLLRWSSMIVRLADDLGTSTDELARGDVAKSIQCYMHQTGVSESIAREHIKHLISDTWKKMNKDQTAGVLNSHDHLSVRQKMLLGQVNVCTSMEMGLVFQTGRPKIGLCH</sequence>
<dbReference type="SFLD" id="SFLDG01014">
    <property type="entry name" value="Terpene_Cyclase_Like_1_N-term"/>
    <property type="match status" value="1"/>
</dbReference>
<evidence type="ECO:0000256" key="5">
    <source>
        <dbReference type="ARBA" id="ARBA00023239"/>
    </source>
</evidence>
<dbReference type="STRING" id="56857.A0A200R8Q2"/>
<feature type="domain" description="Terpene synthase metal-binding" evidence="7">
    <location>
        <begin position="426"/>
        <end position="508"/>
    </location>
</feature>
<dbReference type="GO" id="GO:0016102">
    <property type="term" value="P:diterpenoid biosynthetic process"/>
    <property type="evidence" value="ECO:0007669"/>
    <property type="project" value="InterPro"/>
</dbReference>
<comment type="caution">
    <text evidence="8">The sequence shown here is derived from an EMBL/GenBank/DDBJ whole genome shotgun (WGS) entry which is preliminary data.</text>
</comment>
<dbReference type="InterPro" id="IPR005630">
    <property type="entry name" value="Terpene_synthase_metal-bd"/>
</dbReference>
<dbReference type="AlphaFoldDB" id="A0A200R8Q2"/>
<evidence type="ECO:0000313" key="8">
    <source>
        <dbReference type="EMBL" id="OVA19107.1"/>
    </source>
</evidence>
<evidence type="ECO:0000259" key="7">
    <source>
        <dbReference type="Pfam" id="PF03936"/>
    </source>
</evidence>
<dbReference type="OrthoDB" id="1936865at2759"/>
<name>A0A200R8Q2_MACCD</name>
<reference evidence="8 9" key="1">
    <citation type="journal article" date="2017" name="Mol. Plant">
        <title>The Genome of Medicinal Plant Macleaya cordata Provides New Insights into Benzylisoquinoline Alkaloids Metabolism.</title>
        <authorList>
            <person name="Liu X."/>
            <person name="Liu Y."/>
            <person name="Huang P."/>
            <person name="Ma Y."/>
            <person name="Qing Z."/>
            <person name="Tang Q."/>
            <person name="Cao H."/>
            <person name="Cheng P."/>
            <person name="Zheng Y."/>
            <person name="Yuan Z."/>
            <person name="Zhou Y."/>
            <person name="Liu J."/>
            <person name="Tang Z."/>
            <person name="Zhuo Y."/>
            <person name="Zhang Y."/>
            <person name="Yu L."/>
            <person name="Huang J."/>
            <person name="Yang P."/>
            <person name="Peng Q."/>
            <person name="Zhang J."/>
            <person name="Jiang W."/>
            <person name="Zhang Z."/>
            <person name="Lin K."/>
            <person name="Ro D.K."/>
            <person name="Chen X."/>
            <person name="Xiong X."/>
            <person name="Shang Y."/>
            <person name="Huang S."/>
            <person name="Zeng J."/>
        </authorList>
    </citation>
    <scope>NUCLEOTIDE SEQUENCE [LARGE SCALE GENOMIC DNA]</scope>
    <source>
        <strain evidence="9">cv. BLH2017</strain>
        <tissue evidence="8">Root</tissue>
    </source>
</reference>
<dbReference type="Gene3D" id="1.10.600.10">
    <property type="entry name" value="Farnesyl Diphosphate Synthase"/>
    <property type="match status" value="2"/>
</dbReference>
<comment type="cofactor">
    <cofactor evidence="1">
        <name>Mn(2+)</name>
        <dbReference type="ChEBI" id="CHEBI:29035"/>
    </cofactor>
</comment>
<dbReference type="Pfam" id="PF01397">
    <property type="entry name" value="Terpene_synth"/>
    <property type="match status" value="1"/>
</dbReference>
<dbReference type="FunFam" id="1.50.10.130:FF:000001">
    <property type="entry name" value="Isoprene synthase, chloroplastic"/>
    <property type="match status" value="1"/>
</dbReference>
<evidence type="ECO:0000256" key="1">
    <source>
        <dbReference type="ARBA" id="ARBA00001936"/>
    </source>
</evidence>
<organism evidence="8 9">
    <name type="scientific">Macleaya cordata</name>
    <name type="common">Five-seeded plume-poppy</name>
    <name type="synonym">Bocconia cordata</name>
    <dbReference type="NCBI Taxonomy" id="56857"/>
    <lineage>
        <taxon>Eukaryota</taxon>
        <taxon>Viridiplantae</taxon>
        <taxon>Streptophyta</taxon>
        <taxon>Embryophyta</taxon>
        <taxon>Tracheophyta</taxon>
        <taxon>Spermatophyta</taxon>
        <taxon>Magnoliopsida</taxon>
        <taxon>Ranunculales</taxon>
        <taxon>Papaveraceae</taxon>
        <taxon>Papaveroideae</taxon>
        <taxon>Macleaya</taxon>
    </lineage>
</organism>
<proteinExistence type="predicted"/>
<protein>
    <submittedName>
        <fullName evidence="8">Terpene synthase</fullName>
    </submittedName>
</protein>
<keyword evidence="3" id="KW-0479">Metal-binding</keyword>
<dbReference type="SUPFAM" id="SSF48239">
    <property type="entry name" value="Terpenoid cyclases/Protein prenyltransferases"/>
    <property type="match status" value="1"/>
</dbReference>
<dbReference type="PANTHER" id="PTHR31225">
    <property type="entry name" value="OS04G0344100 PROTEIN-RELATED"/>
    <property type="match status" value="1"/>
</dbReference>
<evidence type="ECO:0000256" key="2">
    <source>
        <dbReference type="ARBA" id="ARBA00001946"/>
    </source>
</evidence>
<dbReference type="CDD" id="cd00684">
    <property type="entry name" value="Terpene_cyclase_plant_C1"/>
    <property type="match status" value="1"/>
</dbReference>
<evidence type="ECO:0000259" key="6">
    <source>
        <dbReference type="Pfam" id="PF01397"/>
    </source>
</evidence>
<dbReference type="SUPFAM" id="SSF48576">
    <property type="entry name" value="Terpenoid synthases"/>
    <property type="match status" value="1"/>
</dbReference>
<dbReference type="Gene3D" id="1.50.10.130">
    <property type="entry name" value="Terpene synthase, N-terminal domain"/>
    <property type="match status" value="1"/>
</dbReference>
<evidence type="ECO:0000256" key="4">
    <source>
        <dbReference type="ARBA" id="ARBA00022842"/>
    </source>
</evidence>
<dbReference type="Pfam" id="PF03936">
    <property type="entry name" value="Terpene_synth_C"/>
    <property type="match status" value="2"/>
</dbReference>
<dbReference type="GO" id="GO:0000287">
    <property type="term" value="F:magnesium ion binding"/>
    <property type="evidence" value="ECO:0007669"/>
    <property type="project" value="InterPro"/>
</dbReference>
<dbReference type="InterPro" id="IPR050148">
    <property type="entry name" value="Terpene_synthase-like"/>
</dbReference>
<dbReference type="EMBL" id="MVGT01000263">
    <property type="protein sequence ID" value="OVA19107.1"/>
    <property type="molecule type" value="Genomic_DNA"/>
</dbReference>
<dbReference type="PANTHER" id="PTHR31225:SF245">
    <property type="entry name" value="(-)-ALPHA-TERPINEOL SYNTHASE-LIKE"/>
    <property type="match status" value="1"/>
</dbReference>
<dbReference type="Proteomes" id="UP000195402">
    <property type="component" value="Unassembled WGS sequence"/>
</dbReference>
<dbReference type="InterPro" id="IPR008930">
    <property type="entry name" value="Terpenoid_cyclase/PrenylTrfase"/>
</dbReference>
<dbReference type="InParanoid" id="A0A200R8Q2"/>
<dbReference type="GO" id="GO:0010333">
    <property type="term" value="F:terpene synthase activity"/>
    <property type="evidence" value="ECO:0007669"/>
    <property type="project" value="InterPro"/>
</dbReference>
<accession>A0A200R8Q2</accession>
<feature type="domain" description="Terpene synthase N-terminal" evidence="6">
    <location>
        <begin position="68"/>
        <end position="247"/>
    </location>
</feature>
<dbReference type="InterPro" id="IPR036965">
    <property type="entry name" value="Terpene_synth_N_sf"/>
</dbReference>
<dbReference type="InterPro" id="IPR001906">
    <property type="entry name" value="Terpene_synth_N"/>
</dbReference>
<dbReference type="OMA" id="PTICVHF"/>
<evidence type="ECO:0000256" key="3">
    <source>
        <dbReference type="ARBA" id="ARBA00022723"/>
    </source>
</evidence>
<dbReference type="FunCoup" id="A0A200R8Q2">
    <property type="interactions" value="200"/>
</dbReference>
<keyword evidence="9" id="KW-1185">Reference proteome</keyword>
<dbReference type="InterPro" id="IPR008949">
    <property type="entry name" value="Isoprenoid_synthase_dom_sf"/>
</dbReference>
<keyword evidence="5" id="KW-0456">Lyase</keyword>
<evidence type="ECO:0000313" key="9">
    <source>
        <dbReference type="Proteomes" id="UP000195402"/>
    </source>
</evidence>